<dbReference type="KEGG" id="tcl:Tchl_2286"/>
<reference evidence="1 2" key="1">
    <citation type="submission" date="2016-12" db="EMBL/GenBank/DDBJ databases">
        <title>Complete genome sequence of Thauera chlorobenzoica, a Betaproteobacterium degrading haloaromatics anaerobically to CO2 and halides.</title>
        <authorList>
            <person name="Goris T."/>
            <person name="Mergelsberg M."/>
            <person name="Boll M."/>
        </authorList>
    </citation>
    <scope>NUCLEOTIDE SEQUENCE [LARGE SCALE GENOMIC DNA]</scope>
    <source>
        <strain evidence="1 2">3CB1</strain>
    </source>
</reference>
<organism evidence="1 2">
    <name type="scientific">Thauera chlorobenzoica</name>
    <dbReference type="NCBI Taxonomy" id="96773"/>
    <lineage>
        <taxon>Bacteria</taxon>
        <taxon>Pseudomonadati</taxon>
        <taxon>Pseudomonadota</taxon>
        <taxon>Betaproteobacteria</taxon>
        <taxon>Rhodocyclales</taxon>
        <taxon>Zoogloeaceae</taxon>
        <taxon>Thauera</taxon>
    </lineage>
</organism>
<sequence length="252" mass="27148">MSDTPPPVPADAQAVPTLMSDEDFEALEEILTSDIVPEDCMDLEMLDGYLAAVLIAPRPIPPERWMPGVWSAHGEEADFGSGSGLQRAIRLVKAYHNELLATLGLDDEDEACWEPFCFAITEGDSLKLGEAWVDGFAQGLELWPEGWEAGLDEEVVEAVRETLDEVLEPWAADDAARADDETRLGWLVALGEAVNDIHAHWRDLGFAPPAPLSVDVPRRPAPAGPGRNDPCPCGSGKKFKKCCGADSSGADA</sequence>
<evidence type="ECO:0000313" key="2">
    <source>
        <dbReference type="Proteomes" id="UP000185739"/>
    </source>
</evidence>
<dbReference type="InterPro" id="IPR004027">
    <property type="entry name" value="SEC_C_motif"/>
</dbReference>
<dbReference type="SUPFAM" id="SSF103642">
    <property type="entry name" value="Sec-C motif"/>
    <property type="match status" value="1"/>
</dbReference>
<dbReference type="Pfam" id="PF02810">
    <property type="entry name" value="SEC-C"/>
    <property type="match status" value="1"/>
</dbReference>
<accession>A0A1H5RV08</accession>
<protein>
    <submittedName>
        <fullName evidence="1">Uncharacterized protein</fullName>
    </submittedName>
</protein>
<dbReference type="Gene3D" id="3.10.450.50">
    <property type="match status" value="1"/>
</dbReference>
<dbReference type="RefSeq" id="WP_075148535.1">
    <property type="nucleotide sequence ID" value="NZ_FNVJ01000001.1"/>
</dbReference>
<dbReference type="Pfam" id="PF03695">
    <property type="entry name" value="UPF0149"/>
    <property type="match status" value="1"/>
</dbReference>
<dbReference type="Proteomes" id="UP000185739">
    <property type="component" value="Chromosome"/>
</dbReference>
<dbReference type="EMBL" id="CP018839">
    <property type="protein sequence ID" value="APR05126.1"/>
    <property type="molecule type" value="Genomic_DNA"/>
</dbReference>
<dbReference type="InterPro" id="IPR011978">
    <property type="entry name" value="YgfB-like"/>
</dbReference>
<evidence type="ECO:0000313" key="1">
    <source>
        <dbReference type="EMBL" id="APR05126.1"/>
    </source>
</evidence>
<dbReference type="AlphaFoldDB" id="A0A1H5RV08"/>
<dbReference type="OrthoDB" id="570299at2"/>
<dbReference type="SUPFAM" id="SSF101327">
    <property type="entry name" value="YgfB-like"/>
    <property type="match status" value="1"/>
</dbReference>
<dbReference type="InterPro" id="IPR036255">
    <property type="entry name" value="YgfB-like_sf"/>
</dbReference>
<gene>
    <name evidence="1" type="ORF">Tchl_2286</name>
</gene>
<proteinExistence type="predicted"/>
<dbReference type="NCBIfam" id="TIGR02292">
    <property type="entry name" value="ygfB_yecA"/>
    <property type="match status" value="1"/>
</dbReference>
<name>A0A1H5RV08_9RHOO</name>
<dbReference type="Gene3D" id="1.20.120.740">
    <property type="entry name" value="YgfB uncharacterised protein family UPF0149, PF03695"/>
    <property type="match status" value="1"/>
</dbReference>
<keyword evidence="2" id="KW-1185">Reference proteome</keyword>
<dbReference type="STRING" id="96773.Tchl_2286"/>